<gene>
    <name evidence="3" type="ORF">HMPREF0973_00220</name>
</gene>
<name>C9MKU6_9BACT</name>
<dbReference type="PROSITE" id="PS51257">
    <property type="entry name" value="PROKAR_LIPOPROTEIN"/>
    <property type="match status" value="1"/>
</dbReference>
<dbReference type="HOGENOM" id="CLU_1033088_0_0_10"/>
<keyword evidence="4" id="KW-1185">Reference proteome</keyword>
<sequence>MKKSIRLVLFVITLGCSALISCGNDNKTIEPDKPTTPTEVNPLNVFTGGVPLSYGEYNILKNVKGQVSAIQANNGDEKITFEYMESTSNNANTPNVVMTLESKDEKLVLNLFLNKEGFVKHCDETEYHRDDLSQKETWDFTYNNNGQLLSMFRSEGNERTTIKYEAGNIVSTTEKAVNGTRNKTHKVYYTSQSVPSPIVNKGCIMLFDTTLGIDMDEMQYAYFAGLLGKATKHLPVRLVGNEGEEESFAWHLKASGYPTSMVRSHAPNWTNTFTW</sequence>
<protein>
    <recommendedName>
        <fullName evidence="2">DUF4595 domain-containing protein</fullName>
    </recommendedName>
</protein>
<dbReference type="Proteomes" id="UP000003327">
    <property type="component" value="Unassembled WGS sequence"/>
</dbReference>
<dbReference type="eggNOG" id="ENOG5033VS4">
    <property type="taxonomic scope" value="Bacteria"/>
</dbReference>
<dbReference type="OrthoDB" id="1068575at2"/>
<proteinExistence type="predicted"/>
<dbReference type="InterPro" id="IPR027931">
    <property type="entry name" value="DUF4595"/>
</dbReference>
<evidence type="ECO:0000313" key="4">
    <source>
        <dbReference type="Proteomes" id="UP000003327"/>
    </source>
</evidence>
<evidence type="ECO:0000259" key="2">
    <source>
        <dbReference type="Pfam" id="PF15283"/>
    </source>
</evidence>
<feature type="chain" id="PRO_5002999217" description="DUF4595 domain-containing protein" evidence="1">
    <location>
        <begin position="19"/>
        <end position="275"/>
    </location>
</feature>
<evidence type="ECO:0000256" key="1">
    <source>
        <dbReference type="SAM" id="SignalP"/>
    </source>
</evidence>
<reference evidence="3 4" key="1">
    <citation type="submission" date="2009-09" db="EMBL/GenBank/DDBJ databases">
        <authorList>
            <person name="Weinstock G."/>
            <person name="Sodergren E."/>
            <person name="Clifton S."/>
            <person name="Fulton L."/>
            <person name="Fulton B."/>
            <person name="Courtney L."/>
            <person name="Fronick C."/>
            <person name="Harrison M."/>
            <person name="Strong C."/>
            <person name="Farmer C."/>
            <person name="Delahaunty K."/>
            <person name="Markovic C."/>
            <person name="Hall O."/>
            <person name="Minx P."/>
            <person name="Tomlinson C."/>
            <person name="Mitreva M."/>
            <person name="Nelson J."/>
            <person name="Hou S."/>
            <person name="Wollam A."/>
            <person name="Pepin K.H."/>
            <person name="Johnson M."/>
            <person name="Bhonagiri V."/>
            <person name="Nash W.E."/>
            <person name="Warren W."/>
            <person name="Chinwalla A."/>
            <person name="Mardis E.R."/>
            <person name="Wilson R.K."/>
        </authorList>
    </citation>
    <scope>NUCLEOTIDE SEQUENCE [LARGE SCALE GENOMIC DNA]</scope>
    <source>
        <strain evidence="3 4">F0319</strain>
    </source>
</reference>
<evidence type="ECO:0000313" key="3">
    <source>
        <dbReference type="EMBL" id="EEX19901.1"/>
    </source>
</evidence>
<dbReference type="CDD" id="cd12871">
    <property type="entry name" value="Bacuni_01323_like"/>
    <property type="match status" value="1"/>
</dbReference>
<dbReference type="Gene3D" id="2.40.160.190">
    <property type="match status" value="1"/>
</dbReference>
<dbReference type="RefSeq" id="WP_004381819.1">
    <property type="nucleotide sequence ID" value="NZ_GG698712.1"/>
</dbReference>
<feature type="signal peptide" evidence="1">
    <location>
        <begin position="1"/>
        <end position="18"/>
    </location>
</feature>
<comment type="caution">
    <text evidence="3">The sequence shown here is derived from an EMBL/GenBank/DDBJ whole genome shotgun (WGS) entry which is preliminary data.</text>
</comment>
<feature type="domain" description="DUF4595" evidence="2">
    <location>
        <begin position="70"/>
        <end position="260"/>
    </location>
</feature>
<dbReference type="AlphaFoldDB" id="C9MKU6"/>
<organism evidence="3 4">
    <name type="scientific">Prevotella veroralis F0319</name>
    <dbReference type="NCBI Taxonomy" id="649761"/>
    <lineage>
        <taxon>Bacteria</taxon>
        <taxon>Pseudomonadati</taxon>
        <taxon>Bacteroidota</taxon>
        <taxon>Bacteroidia</taxon>
        <taxon>Bacteroidales</taxon>
        <taxon>Prevotellaceae</taxon>
        <taxon>Prevotella</taxon>
    </lineage>
</organism>
<dbReference type="EMBL" id="ACVA01000007">
    <property type="protein sequence ID" value="EEX19901.1"/>
    <property type="molecule type" value="Genomic_DNA"/>
</dbReference>
<accession>C9MKU6</accession>
<keyword evidence="1" id="KW-0732">Signal</keyword>
<dbReference type="Pfam" id="PF15283">
    <property type="entry name" value="DUF4595"/>
    <property type="match status" value="1"/>
</dbReference>